<sequence>MSPLPSSSPGHHFPRLYRMSVPDSPPPPDTNTHTFPRQLLGDEVEKHLRTRLSPPHASSFLFLPVPSLSPSSSPSSLHMILTVRSLPIFPSCALPNTQDNKPTPRKITPVPPPLASAL</sequence>
<feature type="region of interest" description="Disordered" evidence="1">
    <location>
        <begin position="1"/>
        <end position="36"/>
    </location>
</feature>
<gene>
    <name evidence="2" type="ORF">E2C01_052342</name>
</gene>
<proteinExistence type="predicted"/>
<protein>
    <submittedName>
        <fullName evidence="2">Uncharacterized protein</fullName>
    </submittedName>
</protein>
<evidence type="ECO:0000256" key="1">
    <source>
        <dbReference type="SAM" id="MobiDB-lite"/>
    </source>
</evidence>
<feature type="compositionally biased region" description="Pro residues" evidence="1">
    <location>
        <begin position="109"/>
        <end position="118"/>
    </location>
</feature>
<dbReference type="AlphaFoldDB" id="A0A5B7GLL5"/>
<comment type="caution">
    <text evidence="2">The sequence shown here is derived from an EMBL/GenBank/DDBJ whole genome shotgun (WGS) entry which is preliminary data.</text>
</comment>
<keyword evidence="3" id="KW-1185">Reference proteome</keyword>
<evidence type="ECO:0000313" key="3">
    <source>
        <dbReference type="Proteomes" id="UP000324222"/>
    </source>
</evidence>
<name>A0A5B7GLL5_PORTR</name>
<reference evidence="2 3" key="1">
    <citation type="submission" date="2019-05" db="EMBL/GenBank/DDBJ databases">
        <title>Another draft genome of Portunus trituberculatus and its Hox gene families provides insights of decapod evolution.</title>
        <authorList>
            <person name="Jeong J.-H."/>
            <person name="Song I."/>
            <person name="Kim S."/>
            <person name="Choi T."/>
            <person name="Kim D."/>
            <person name="Ryu S."/>
            <person name="Kim W."/>
        </authorList>
    </citation>
    <scope>NUCLEOTIDE SEQUENCE [LARGE SCALE GENOMIC DNA]</scope>
    <source>
        <tissue evidence="2">Muscle</tissue>
    </source>
</reference>
<evidence type="ECO:0000313" key="2">
    <source>
        <dbReference type="EMBL" id="MPC58343.1"/>
    </source>
</evidence>
<accession>A0A5B7GLL5</accession>
<feature type="region of interest" description="Disordered" evidence="1">
    <location>
        <begin position="94"/>
        <end position="118"/>
    </location>
</feature>
<dbReference type="EMBL" id="VSRR010015587">
    <property type="protein sequence ID" value="MPC58343.1"/>
    <property type="molecule type" value="Genomic_DNA"/>
</dbReference>
<organism evidence="2 3">
    <name type="scientific">Portunus trituberculatus</name>
    <name type="common">Swimming crab</name>
    <name type="synonym">Neptunus trituberculatus</name>
    <dbReference type="NCBI Taxonomy" id="210409"/>
    <lineage>
        <taxon>Eukaryota</taxon>
        <taxon>Metazoa</taxon>
        <taxon>Ecdysozoa</taxon>
        <taxon>Arthropoda</taxon>
        <taxon>Crustacea</taxon>
        <taxon>Multicrustacea</taxon>
        <taxon>Malacostraca</taxon>
        <taxon>Eumalacostraca</taxon>
        <taxon>Eucarida</taxon>
        <taxon>Decapoda</taxon>
        <taxon>Pleocyemata</taxon>
        <taxon>Brachyura</taxon>
        <taxon>Eubrachyura</taxon>
        <taxon>Portunoidea</taxon>
        <taxon>Portunidae</taxon>
        <taxon>Portuninae</taxon>
        <taxon>Portunus</taxon>
    </lineage>
</organism>
<dbReference type="Proteomes" id="UP000324222">
    <property type="component" value="Unassembled WGS sequence"/>
</dbReference>